<dbReference type="Proteomes" id="UP000660611">
    <property type="component" value="Unassembled WGS sequence"/>
</dbReference>
<feature type="compositionally biased region" description="Low complexity" evidence="1">
    <location>
        <begin position="381"/>
        <end position="397"/>
    </location>
</feature>
<feature type="transmembrane region" description="Helical" evidence="2">
    <location>
        <begin position="228"/>
        <end position="247"/>
    </location>
</feature>
<sequence>MVRKLLAAVAGAAAAQAVLRELRGLPALDRTNFRGRTVSLAGGPALAAGAAAGAVLGAAGRSGSRREDSQGGRREGSRRTTRETIAAGATAGAAAGATTAGDTAGAVLGAAGRSGSRQAPGYRNRDGGRITAAEVGAAGGLPASMHRTPRHLIDLESRSASVTPGAGARRRVVRTGRGPRVMGAVAVAGLGAGAVGFYDDLVGGRPEHAAKGFRGHLGALKEGRVTSGLVKIVGVGAAGVVAAALLPRRRVVDVLLGAGVIAGTANLFNLLDLRPGRAIKAGMLVGAPLAVGQGGGAAAGALGAAGALLAADLGEEIMLGDAGANALGAVLGTAYVARTGTWGRLAALAGLVALTAASEKVSFTQVIEKTPALRAIDQFGRLRPTTLPARPAPATDEPTPDPQSPSRQDQSRSRQDQSQQDQHDQEPQDQSQQDQSEQDQSRHAEVQAKGKPSPRPRRDG</sequence>
<organism evidence="3 4">
    <name type="scientific">Dactylosporangium siamense</name>
    <dbReference type="NCBI Taxonomy" id="685454"/>
    <lineage>
        <taxon>Bacteria</taxon>
        <taxon>Bacillati</taxon>
        <taxon>Actinomycetota</taxon>
        <taxon>Actinomycetes</taxon>
        <taxon>Micromonosporales</taxon>
        <taxon>Micromonosporaceae</taxon>
        <taxon>Dactylosporangium</taxon>
    </lineage>
</organism>
<evidence type="ECO:0000256" key="2">
    <source>
        <dbReference type="SAM" id="Phobius"/>
    </source>
</evidence>
<feature type="compositionally biased region" description="Basic and acidic residues" evidence="1">
    <location>
        <begin position="409"/>
        <end position="426"/>
    </location>
</feature>
<protein>
    <submittedName>
        <fullName evidence="3">Uncharacterized protein</fullName>
    </submittedName>
</protein>
<dbReference type="AlphaFoldDB" id="A0A919Q176"/>
<feature type="compositionally biased region" description="Basic and acidic residues" evidence="1">
    <location>
        <begin position="439"/>
        <end position="448"/>
    </location>
</feature>
<dbReference type="EMBL" id="BONQ01000177">
    <property type="protein sequence ID" value="GIG52338.1"/>
    <property type="molecule type" value="Genomic_DNA"/>
</dbReference>
<keyword evidence="2" id="KW-0472">Membrane</keyword>
<evidence type="ECO:0000256" key="1">
    <source>
        <dbReference type="SAM" id="MobiDB-lite"/>
    </source>
</evidence>
<feature type="region of interest" description="Disordered" evidence="1">
    <location>
        <begin position="57"/>
        <end position="84"/>
    </location>
</feature>
<evidence type="ECO:0000313" key="3">
    <source>
        <dbReference type="EMBL" id="GIG52338.1"/>
    </source>
</evidence>
<feature type="transmembrane region" description="Helical" evidence="2">
    <location>
        <begin position="179"/>
        <end position="198"/>
    </location>
</feature>
<reference evidence="3" key="1">
    <citation type="submission" date="2021-01" db="EMBL/GenBank/DDBJ databases">
        <title>Whole genome shotgun sequence of Dactylosporangium siamense NBRC 106093.</title>
        <authorList>
            <person name="Komaki H."/>
            <person name="Tamura T."/>
        </authorList>
    </citation>
    <scope>NUCLEOTIDE SEQUENCE</scope>
    <source>
        <strain evidence="3">NBRC 106093</strain>
    </source>
</reference>
<keyword evidence="2" id="KW-1133">Transmembrane helix</keyword>
<feature type="compositionally biased region" description="Basic and acidic residues" evidence="1">
    <location>
        <begin position="64"/>
        <end position="82"/>
    </location>
</feature>
<name>A0A919Q176_9ACTN</name>
<proteinExistence type="predicted"/>
<gene>
    <name evidence="3" type="ORF">Dsi01nite_103790</name>
</gene>
<evidence type="ECO:0000313" key="4">
    <source>
        <dbReference type="Proteomes" id="UP000660611"/>
    </source>
</evidence>
<feature type="transmembrane region" description="Helical" evidence="2">
    <location>
        <begin position="254"/>
        <end position="271"/>
    </location>
</feature>
<comment type="caution">
    <text evidence="3">The sequence shown here is derived from an EMBL/GenBank/DDBJ whole genome shotgun (WGS) entry which is preliminary data.</text>
</comment>
<feature type="region of interest" description="Disordered" evidence="1">
    <location>
        <begin position="378"/>
        <end position="460"/>
    </location>
</feature>
<accession>A0A919Q176</accession>
<keyword evidence="4" id="KW-1185">Reference proteome</keyword>
<keyword evidence="2" id="KW-0812">Transmembrane</keyword>